<proteinExistence type="predicted"/>
<dbReference type="OrthoDB" id="3798772at2759"/>
<name>A0A7U2EQ30_PHANO</name>
<reference evidence="2" key="1">
    <citation type="journal article" date="2021" name="BMC Genomics">
        <title>Chromosome-level genome assembly and manually-curated proteome of model necrotroph Parastagonospora nodorum Sn15 reveals a genome-wide trove of candidate effector homologs, and redundancy of virulence-related functions within an accessory chromosome.</title>
        <authorList>
            <person name="Bertazzoni S."/>
            <person name="Jones D.A.B."/>
            <person name="Phan H.T."/>
            <person name="Tan K.-C."/>
            <person name="Hane J.K."/>
        </authorList>
    </citation>
    <scope>NUCLEOTIDE SEQUENCE [LARGE SCALE GENOMIC DNA]</scope>
    <source>
        <strain evidence="2">SN15 / ATCC MYA-4574 / FGSC 10173)</strain>
    </source>
</reference>
<dbReference type="VEuPathDB" id="FungiDB:JI435_425500"/>
<protein>
    <submittedName>
        <fullName evidence="1">Uncharacterized protein</fullName>
    </submittedName>
</protein>
<organism evidence="1 2">
    <name type="scientific">Phaeosphaeria nodorum (strain SN15 / ATCC MYA-4574 / FGSC 10173)</name>
    <name type="common">Glume blotch fungus</name>
    <name type="synonym">Parastagonospora nodorum</name>
    <dbReference type="NCBI Taxonomy" id="321614"/>
    <lineage>
        <taxon>Eukaryota</taxon>
        <taxon>Fungi</taxon>
        <taxon>Dikarya</taxon>
        <taxon>Ascomycota</taxon>
        <taxon>Pezizomycotina</taxon>
        <taxon>Dothideomycetes</taxon>
        <taxon>Pleosporomycetidae</taxon>
        <taxon>Pleosporales</taxon>
        <taxon>Pleosporineae</taxon>
        <taxon>Phaeosphaeriaceae</taxon>
        <taxon>Parastagonospora</taxon>
    </lineage>
</organism>
<sequence length="111" mass="12796">MLCFLCGRLMIDLLVHHAENISLTTHFANFLKGDDILMMLASRSDSLKSKAKGAFLPDIELAFDHYTRIRLVILHSKDNRIALANDQNKDCISRRLDQMCTELIRYETISR</sequence>
<evidence type="ECO:0000313" key="1">
    <source>
        <dbReference type="EMBL" id="QRC90502.1"/>
    </source>
</evidence>
<dbReference type="AlphaFoldDB" id="A0A7U2EQ30"/>
<dbReference type="Proteomes" id="UP000663193">
    <property type="component" value="Chromosome 1"/>
</dbReference>
<accession>A0A7U2EQ30</accession>
<keyword evidence="2" id="KW-1185">Reference proteome</keyword>
<evidence type="ECO:0000313" key="2">
    <source>
        <dbReference type="Proteomes" id="UP000663193"/>
    </source>
</evidence>
<dbReference type="EMBL" id="CP069023">
    <property type="protein sequence ID" value="QRC90502.1"/>
    <property type="molecule type" value="Genomic_DNA"/>
</dbReference>
<gene>
    <name evidence="1" type="ORF">JI435_425500</name>
</gene>